<evidence type="ECO:0000256" key="1">
    <source>
        <dbReference type="SAM" id="MobiDB-lite"/>
    </source>
</evidence>
<dbReference type="EMBL" id="JACHGN010000001">
    <property type="protein sequence ID" value="MBB5130664.1"/>
    <property type="molecule type" value="Genomic_DNA"/>
</dbReference>
<dbReference type="AlphaFoldDB" id="A0A840NQ30"/>
<accession>A0A840NQ30</accession>
<name>A0A840NQ30_9ACTN</name>
<gene>
    <name evidence="2" type="ORF">HNP84_000352</name>
</gene>
<feature type="compositionally biased region" description="Basic and acidic residues" evidence="1">
    <location>
        <begin position="16"/>
        <end position="27"/>
    </location>
</feature>
<evidence type="ECO:0008006" key="4">
    <source>
        <dbReference type="Google" id="ProtNLM"/>
    </source>
</evidence>
<keyword evidence="3" id="KW-1185">Reference proteome</keyword>
<proteinExistence type="predicted"/>
<organism evidence="2 3">
    <name type="scientific">Thermocatellispora tengchongensis</name>
    <dbReference type="NCBI Taxonomy" id="1073253"/>
    <lineage>
        <taxon>Bacteria</taxon>
        <taxon>Bacillati</taxon>
        <taxon>Actinomycetota</taxon>
        <taxon>Actinomycetes</taxon>
        <taxon>Streptosporangiales</taxon>
        <taxon>Streptosporangiaceae</taxon>
        <taxon>Thermocatellispora</taxon>
    </lineage>
</organism>
<dbReference type="Proteomes" id="UP000578449">
    <property type="component" value="Unassembled WGS sequence"/>
</dbReference>
<evidence type="ECO:0000313" key="3">
    <source>
        <dbReference type="Proteomes" id="UP000578449"/>
    </source>
</evidence>
<sequence>MVGDVTPVFDFDASTRERQVQARDKTTGEPVWSVPVMDGDPSVKAASKTMAIKFVGNPPKVPAPPAGLAGLPVIPVEFDGLTVTPYVNGSNRLAYSFRATGIRAAAVAASKGKAGPKDGQ</sequence>
<feature type="region of interest" description="Disordered" evidence="1">
    <location>
        <begin position="16"/>
        <end position="36"/>
    </location>
</feature>
<reference evidence="2 3" key="1">
    <citation type="submission" date="2020-08" db="EMBL/GenBank/DDBJ databases">
        <title>Genomic Encyclopedia of Type Strains, Phase IV (KMG-IV): sequencing the most valuable type-strain genomes for metagenomic binning, comparative biology and taxonomic classification.</title>
        <authorList>
            <person name="Goeker M."/>
        </authorList>
    </citation>
    <scope>NUCLEOTIDE SEQUENCE [LARGE SCALE GENOMIC DNA]</scope>
    <source>
        <strain evidence="2 3">DSM 45615</strain>
    </source>
</reference>
<dbReference type="RefSeq" id="WP_312923387.1">
    <property type="nucleotide sequence ID" value="NZ_JACHGN010000001.1"/>
</dbReference>
<protein>
    <recommendedName>
        <fullName evidence="4">Plasmid replication, integration and excision activator</fullName>
    </recommendedName>
</protein>
<comment type="caution">
    <text evidence="2">The sequence shown here is derived from an EMBL/GenBank/DDBJ whole genome shotgun (WGS) entry which is preliminary data.</text>
</comment>
<evidence type="ECO:0000313" key="2">
    <source>
        <dbReference type="EMBL" id="MBB5130664.1"/>
    </source>
</evidence>